<dbReference type="RefSeq" id="WP_379914456.1">
    <property type="nucleotide sequence ID" value="NZ_JBHUDD010000047.1"/>
</dbReference>
<organism evidence="4 5">
    <name type="scientific">Lacimonas salitolerans</name>
    <dbReference type="NCBI Taxonomy" id="1323750"/>
    <lineage>
        <taxon>Bacteria</taxon>
        <taxon>Pseudomonadati</taxon>
        <taxon>Pseudomonadota</taxon>
        <taxon>Alphaproteobacteria</taxon>
        <taxon>Rhodobacterales</taxon>
        <taxon>Paracoccaceae</taxon>
        <taxon>Lacimonas</taxon>
    </lineage>
</organism>
<evidence type="ECO:0000256" key="2">
    <source>
        <dbReference type="SAM" id="Phobius"/>
    </source>
</evidence>
<evidence type="ECO:0000313" key="4">
    <source>
        <dbReference type="EMBL" id="MFD1509257.1"/>
    </source>
</evidence>
<evidence type="ECO:0000256" key="3">
    <source>
        <dbReference type="SAM" id="SignalP"/>
    </source>
</evidence>
<reference evidence="5" key="1">
    <citation type="journal article" date="2019" name="Int. J. Syst. Evol. Microbiol.">
        <title>The Global Catalogue of Microorganisms (GCM) 10K type strain sequencing project: providing services to taxonomists for standard genome sequencing and annotation.</title>
        <authorList>
            <consortium name="The Broad Institute Genomics Platform"/>
            <consortium name="The Broad Institute Genome Sequencing Center for Infectious Disease"/>
            <person name="Wu L."/>
            <person name="Ma J."/>
        </authorList>
    </citation>
    <scope>NUCLEOTIDE SEQUENCE [LARGE SCALE GENOMIC DNA]</scope>
    <source>
        <strain evidence="5">CGMCC 1.12477</strain>
    </source>
</reference>
<accession>A0ABW4ED42</accession>
<keyword evidence="3" id="KW-0732">Signal</keyword>
<dbReference type="Proteomes" id="UP001597186">
    <property type="component" value="Unassembled WGS sequence"/>
</dbReference>
<feature type="transmembrane region" description="Helical" evidence="2">
    <location>
        <begin position="31"/>
        <end position="48"/>
    </location>
</feature>
<feature type="signal peptide" evidence="3">
    <location>
        <begin position="1"/>
        <end position="20"/>
    </location>
</feature>
<feature type="compositionally biased region" description="Polar residues" evidence="1">
    <location>
        <begin position="61"/>
        <end position="70"/>
    </location>
</feature>
<comment type="caution">
    <text evidence="4">The sequence shown here is derived from an EMBL/GenBank/DDBJ whole genome shotgun (WGS) entry which is preliminary data.</text>
</comment>
<keyword evidence="2" id="KW-0812">Transmembrane</keyword>
<name>A0ABW4ED42_9RHOB</name>
<dbReference type="EMBL" id="JBHUDD010000047">
    <property type="protein sequence ID" value="MFD1509257.1"/>
    <property type="molecule type" value="Genomic_DNA"/>
</dbReference>
<gene>
    <name evidence="4" type="ORF">ACFTOW_07560</name>
</gene>
<evidence type="ECO:0000256" key="1">
    <source>
        <dbReference type="SAM" id="MobiDB-lite"/>
    </source>
</evidence>
<evidence type="ECO:0000313" key="5">
    <source>
        <dbReference type="Proteomes" id="UP001597186"/>
    </source>
</evidence>
<sequence>MSRKFIATILAGALAVTAFAAAPARADSKDVAKALAGIAALAIIAKAIDDRRDDKRKQTHVHTPTRNYGNQHRYPAVRGHVQPRPLPGRVSRKLLPGACMVDISGRNRKVRAFGSRCLANNRVNVNALPNNCRIQVRGNRQSHVLYEANCLRNHGYSLARY</sequence>
<proteinExistence type="predicted"/>
<keyword evidence="2" id="KW-1133">Transmembrane helix</keyword>
<feature type="region of interest" description="Disordered" evidence="1">
    <location>
        <begin position="52"/>
        <end position="72"/>
    </location>
</feature>
<feature type="chain" id="PRO_5045811666" evidence="3">
    <location>
        <begin position="21"/>
        <end position="161"/>
    </location>
</feature>
<protein>
    <submittedName>
        <fullName evidence="4">Uncharacterized protein</fullName>
    </submittedName>
</protein>
<keyword evidence="2" id="KW-0472">Membrane</keyword>
<keyword evidence="5" id="KW-1185">Reference proteome</keyword>